<sequence>MASLISSLSYVEPSTEGSDPKYGWIPARPNTLNTAFTDGVFVEQLALPLGWLDPIDPF</sequence>
<accession>A0A183L168</accession>
<dbReference type="WBParaSite" id="SCUD_0002107001-mRNA-1">
    <property type="protein sequence ID" value="SCUD_0002107001-mRNA-1"/>
    <property type="gene ID" value="SCUD_0002107001"/>
</dbReference>
<proteinExistence type="predicted"/>
<organism evidence="1">
    <name type="scientific">Schistosoma curassoni</name>
    <dbReference type="NCBI Taxonomy" id="6186"/>
    <lineage>
        <taxon>Eukaryota</taxon>
        <taxon>Metazoa</taxon>
        <taxon>Spiralia</taxon>
        <taxon>Lophotrochozoa</taxon>
        <taxon>Platyhelminthes</taxon>
        <taxon>Trematoda</taxon>
        <taxon>Digenea</taxon>
        <taxon>Strigeidida</taxon>
        <taxon>Schistosomatoidea</taxon>
        <taxon>Schistosomatidae</taxon>
        <taxon>Schistosoma</taxon>
    </lineage>
</organism>
<reference evidence="1" key="1">
    <citation type="submission" date="2016-06" db="UniProtKB">
        <authorList>
            <consortium name="WormBaseParasite"/>
        </authorList>
    </citation>
    <scope>IDENTIFICATION</scope>
</reference>
<name>A0A183L168_9TREM</name>
<evidence type="ECO:0000313" key="1">
    <source>
        <dbReference type="WBParaSite" id="SCUD_0002107001-mRNA-1"/>
    </source>
</evidence>
<dbReference type="AlphaFoldDB" id="A0A183L168"/>
<protein>
    <submittedName>
        <fullName evidence="1">Chlorophyll a-b binding protein, chloroplastic</fullName>
    </submittedName>
</protein>